<evidence type="ECO:0000313" key="2">
    <source>
        <dbReference type="EMBL" id="MBC5787167.1"/>
    </source>
</evidence>
<proteinExistence type="predicted"/>
<feature type="transmembrane region" description="Helical" evidence="1">
    <location>
        <begin position="45"/>
        <end position="68"/>
    </location>
</feature>
<dbReference type="Proteomes" id="UP000649151">
    <property type="component" value="Unassembled WGS sequence"/>
</dbReference>
<feature type="transmembrane region" description="Helical" evidence="1">
    <location>
        <begin position="110"/>
        <end position="127"/>
    </location>
</feature>
<dbReference type="NCBIfam" id="TIGR04086">
    <property type="entry name" value="TIGR04086_membr"/>
    <property type="match status" value="1"/>
</dbReference>
<keyword evidence="1" id="KW-0812">Transmembrane</keyword>
<feature type="transmembrane region" description="Helical" evidence="1">
    <location>
        <begin position="12"/>
        <end position="39"/>
    </location>
</feature>
<dbReference type="RefSeq" id="WP_069988879.1">
    <property type="nucleotide sequence ID" value="NZ_JACOQK010000001.1"/>
</dbReference>
<sequence length="132" mass="13821">MADHQNKSMVVWLRAIIFGVLIGTLVMIGLSALFAFAIVKFNVPATAISIVVTMSAAIGSFMGGLIAAKIVGKKGLLVGVGLGLIFFVVLFFASFFVTDGSSFAENLTKYIAVVVAAMIGGIFGVNLRKSRS</sequence>
<reference evidence="2 3" key="1">
    <citation type="submission" date="2020-08" db="EMBL/GenBank/DDBJ databases">
        <title>Genome public.</title>
        <authorList>
            <person name="Liu C."/>
            <person name="Sun Q."/>
        </authorList>
    </citation>
    <scope>NUCLEOTIDE SEQUENCE [LARGE SCALE GENOMIC DNA]</scope>
    <source>
        <strain evidence="2 3">NSJ-27</strain>
    </source>
</reference>
<dbReference type="InterPro" id="IPR023804">
    <property type="entry name" value="DUF3792_TM"/>
</dbReference>
<evidence type="ECO:0000313" key="3">
    <source>
        <dbReference type="Proteomes" id="UP000649151"/>
    </source>
</evidence>
<keyword evidence="3" id="KW-1185">Reference proteome</keyword>
<feature type="transmembrane region" description="Helical" evidence="1">
    <location>
        <begin position="75"/>
        <end position="98"/>
    </location>
</feature>
<dbReference type="EMBL" id="JACOQK010000001">
    <property type="protein sequence ID" value="MBC5787167.1"/>
    <property type="molecule type" value="Genomic_DNA"/>
</dbReference>
<protein>
    <submittedName>
        <fullName evidence="2">TIGR04086 family membrane protein</fullName>
    </submittedName>
</protein>
<keyword evidence="1" id="KW-0472">Membrane</keyword>
<name>A0ABR7IQS8_9CLOT</name>
<accession>A0ABR7IQS8</accession>
<gene>
    <name evidence="2" type="ORF">H8Z77_03895</name>
</gene>
<comment type="caution">
    <text evidence="2">The sequence shown here is derived from an EMBL/GenBank/DDBJ whole genome shotgun (WGS) entry which is preliminary data.</text>
</comment>
<keyword evidence="1" id="KW-1133">Transmembrane helix</keyword>
<organism evidence="2 3">
    <name type="scientific">Clostridium facile</name>
    <dbReference type="NCBI Taxonomy" id="2763035"/>
    <lineage>
        <taxon>Bacteria</taxon>
        <taxon>Bacillati</taxon>
        <taxon>Bacillota</taxon>
        <taxon>Clostridia</taxon>
        <taxon>Eubacteriales</taxon>
        <taxon>Clostridiaceae</taxon>
        <taxon>Clostridium</taxon>
    </lineage>
</organism>
<evidence type="ECO:0000256" key="1">
    <source>
        <dbReference type="SAM" id="Phobius"/>
    </source>
</evidence>
<dbReference type="Pfam" id="PF12670">
    <property type="entry name" value="DUF3792"/>
    <property type="match status" value="1"/>
</dbReference>